<feature type="transmembrane region" description="Helical" evidence="2">
    <location>
        <begin position="7"/>
        <end position="25"/>
    </location>
</feature>
<evidence type="ECO:0000313" key="4">
    <source>
        <dbReference type="EMBL" id="ACK73460.1"/>
    </source>
</evidence>
<dbReference type="Pfam" id="PF05419">
    <property type="entry name" value="GUN4"/>
    <property type="match status" value="1"/>
</dbReference>
<evidence type="ECO:0000256" key="1">
    <source>
        <dbReference type="SAM" id="Coils"/>
    </source>
</evidence>
<accession>B7KGX3</accession>
<feature type="domain" description="GUN4-like" evidence="3">
    <location>
        <begin position="255"/>
        <end position="388"/>
    </location>
</feature>
<dbReference type="SUPFAM" id="SSF140869">
    <property type="entry name" value="GUN4-like"/>
    <property type="match status" value="1"/>
</dbReference>
<evidence type="ECO:0000259" key="3">
    <source>
        <dbReference type="Pfam" id="PF05419"/>
    </source>
</evidence>
<dbReference type="EMBL" id="CP001291">
    <property type="protein sequence ID" value="ACK73460.1"/>
    <property type="molecule type" value="Genomic_DNA"/>
</dbReference>
<dbReference type="InterPro" id="IPR008629">
    <property type="entry name" value="GUN4-like"/>
</dbReference>
<feature type="coiled-coil region" evidence="1">
    <location>
        <begin position="100"/>
        <end position="182"/>
    </location>
</feature>
<keyword evidence="2" id="KW-0812">Transmembrane</keyword>
<dbReference type="Proteomes" id="UP000002384">
    <property type="component" value="Chromosome"/>
</dbReference>
<dbReference type="KEGG" id="cyc:PCC7424_5109"/>
<dbReference type="InterPro" id="IPR037215">
    <property type="entry name" value="GUN4-like_sf"/>
</dbReference>
<name>B7KGX3_GLOC7</name>
<protein>
    <submittedName>
        <fullName evidence="4">GUN4 domain protein</fullName>
    </submittedName>
</protein>
<proteinExistence type="predicted"/>
<dbReference type="AlphaFoldDB" id="B7KGX3"/>
<gene>
    <name evidence="4" type="ordered locus">PCC7424_5109</name>
</gene>
<dbReference type="OrthoDB" id="7915178at2"/>
<dbReference type="RefSeq" id="WP_015957040.1">
    <property type="nucleotide sequence ID" value="NC_011729.1"/>
</dbReference>
<dbReference type="Gene3D" id="1.25.40.620">
    <property type="match status" value="1"/>
</dbReference>
<keyword evidence="2" id="KW-0472">Membrane</keyword>
<dbReference type="PANTHER" id="PTHR34800">
    <property type="entry name" value="TETRAPYRROLE-BINDING PROTEIN, CHLOROPLASTIC"/>
    <property type="match status" value="1"/>
</dbReference>
<organism evidence="4 5">
    <name type="scientific">Gloeothece citriformis (strain PCC 7424)</name>
    <name type="common">Cyanothece sp. (strain PCC 7424)</name>
    <dbReference type="NCBI Taxonomy" id="65393"/>
    <lineage>
        <taxon>Bacteria</taxon>
        <taxon>Bacillati</taxon>
        <taxon>Cyanobacteriota</taxon>
        <taxon>Cyanophyceae</taxon>
        <taxon>Oscillatoriophycideae</taxon>
        <taxon>Chroococcales</taxon>
        <taxon>Aphanothecaceae</taxon>
        <taxon>Gloeothece</taxon>
        <taxon>Gloeothece citriformis</taxon>
    </lineage>
</organism>
<reference evidence="5" key="1">
    <citation type="journal article" date="2011" name="MBio">
        <title>Novel metabolic attributes of the genus Cyanothece, comprising a group of unicellular nitrogen-fixing Cyanobacteria.</title>
        <authorList>
            <person name="Bandyopadhyay A."/>
            <person name="Elvitigala T."/>
            <person name="Welsh E."/>
            <person name="Stockel J."/>
            <person name="Liberton M."/>
            <person name="Min H."/>
            <person name="Sherman L.A."/>
            <person name="Pakrasi H.B."/>
        </authorList>
    </citation>
    <scope>NUCLEOTIDE SEQUENCE [LARGE SCALE GENOMIC DNA]</scope>
    <source>
        <strain evidence="5">PCC 7424</strain>
    </source>
</reference>
<evidence type="ECO:0000256" key="2">
    <source>
        <dbReference type="SAM" id="Phobius"/>
    </source>
</evidence>
<dbReference type="HOGENOM" id="CLU_620688_0_0_3"/>
<keyword evidence="1" id="KW-0175">Coiled coil</keyword>
<dbReference type="PANTHER" id="PTHR34800:SF1">
    <property type="entry name" value="TETRAPYRROLE-BINDING PROTEIN, CHLOROPLASTIC"/>
    <property type="match status" value="1"/>
</dbReference>
<dbReference type="STRING" id="65393.PCC7424_5109"/>
<keyword evidence="5" id="KW-1185">Reference proteome</keyword>
<dbReference type="CDD" id="cd16383">
    <property type="entry name" value="GUN4"/>
    <property type="match status" value="1"/>
</dbReference>
<dbReference type="GO" id="GO:0046906">
    <property type="term" value="F:tetrapyrrole binding"/>
    <property type="evidence" value="ECO:0007669"/>
    <property type="project" value="TreeGrafter"/>
</dbReference>
<dbReference type="Gene3D" id="1.10.10.1770">
    <property type="entry name" value="Gun4-like"/>
    <property type="match status" value="1"/>
</dbReference>
<keyword evidence="2" id="KW-1133">Transmembrane helix</keyword>
<evidence type="ECO:0000313" key="5">
    <source>
        <dbReference type="Proteomes" id="UP000002384"/>
    </source>
</evidence>
<sequence>MSKRHWLTIAEYLLIASSLGGVVVTAITKQILFSVSPLTLALFLNVVNRQRQFKQLDKLPENVKLISFYNDFVSITNDYRAYKLLIQESMSYTVQKEEIIQIIQQRLSELENSLHHLSHLAGNIQGMQQSLGELLKDKNVKEQRLSELETSLHHLSHLAGNIQDMQQSLGELLKDKNVKEQRLSEVETSLDHLSHLIENIQGIQKSLGELLNFVESLNQPSFNSKTYKKTVNSSSPELQNLLNYLQSLFNITIDSDYSQLIILLASHQWEKADQETAKKMIEIMERQDKDDLRTRDIKRFSVNQLQIIDQLWIYFSQGKFGFSVQKDIWTELGGETGKFRNSIYDNWAKKVGWRVNDSWKKYDELDFSLNAPTGHLPAVTLAWSSWGAAWCGDETVKLFSKLNYNSSTKTNEYKNSENPIKQMEQDIITLGENLESLFKKN</sequence>
<dbReference type="eggNOG" id="COG1196">
    <property type="taxonomic scope" value="Bacteria"/>
</dbReference>